<keyword evidence="3" id="KW-1185">Reference proteome</keyword>
<keyword evidence="1" id="KW-0732">Signal</keyword>
<dbReference type="KEGG" id="svp:Pan189_03110"/>
<feature type="signal peptide" evidence="1">
    <location>
        <begin position="1"/>
        <end position="19"/>
    </location>
</feature>
<evidence type="ECO:0000313" key="3">
    <source>
        <dbReference type="Proteomes" id="UP000317318"/>
    </source>
</evidence>
<feature type="chain" id="PRO_5021918155" evidence="1">
    <location>
        <begin position="20"/>
        <end position="249"/>
    </location>
</feature>
<accession>A0A517QWB8</accession>
<protein>
    <submittedName>
        <fullName evidence="2">Uncharacterized protein</fullName>
    </submittedName>
</protein>
<dbReference type="Proteomes" id="UP000317318">
    <property type="component" value="Chromosome"/>
</dbReference>
<organism evidence="2 3">
    <name type="scientific">Stratiformator vulcanicus</name>
    <dbReference type="NCBI Taxonomy" id="2527980"/>
    <lineage>
        <taxon>Bacteria</taxon>
        <taxon>Pseudomonadati</taxon>
        <taxon>Planctomycetota</taxon>
        <taxon>Planctomycetia</taxon>
        <taxon>Planctomycetales</taxon>
        <taxon>Planctomycetaceae</taxon>
        <taxon>Stratiformator</taxon>
    </lineage>
</organism>
<dbReference type="AlphaFoldDB" id="A0A517QWB8"/>
<dbReference type="RefSeq" id="WP_145362209.1">
    <property type="nucleotide sequence ID" value="NZ_CP036268.1"/>
</dbReference>
<proteinExistence type="predicted"/>
<name>A0A517QWB8_9PLAN</name>
<evidence type="ECO:0000313" key="2">
    <source>
        <dbReference type="EMBL" id="QDT35956.1"/>
    </source>
</evidence>
<dbReference type="EMBL" id="CP036268">
    <property type="protein sequence ID" value="QDT35956.1"/>
    <property type="molecule type" value="Genomic_DNA"/>
</dbReference>
<gene>
    <name evidence="2" type="ORF">Pan189_03110</name>
</gene>
<reference evidence="2 3" key="1">
    <citation type="submission" date="2019-02" db="EMBL/GenBank/DDBJ databases">
        <title>Deep-cultivation of Planctomycetes and their phenomic and genomic characterization uncovers novel biology.</title>
        <authorList>
            <person name="Wiegand S."/>
            <person name="Jogler M."/>
            <person name="Boedeker C."/>
            <person name="Pinto D."/>
            <person name="Vollmers J."/>
            <person name="Rivas-Marin E."/>
            <person name="Kohn T."/>
            <person name="Peeters S.H."/>
            <person name="Heuer A."/>
            <person name="Rast P."/>
            <person name="Oberbeckmann S."/>
            <person name="Bunk B."/>
            <person name="Jeske O."/>
            <person name="Meyerdierks A."/>
            <person name="Storesund J.E."/>
            <person name="Kallscheuer N."/>
            <person name="Luecker S."/>
            <person name="Lage O.M."/>
            <person name="Pohl T."/>
            <person name="Merkel B.J."/>
            <person name="Hornburger P."/>
            <person name="Mueller R.-W."/>
            <person name="Bruemmer F."/>
            <person name="Labrenz M."/>
            <person name="Spormann A.M."/>
            <person name="Op den Camp H."/>
            <person name="Overmann J."/>
            <person name="Amann R."/>
            <person name="Jetten M.S.M."/>
            <person name="Mascher T."/>
            <person name="Medema M.H."/>
            <person name="Devos D.P."/>
            <person name="Kaster A.-K."/>
            <person name="Ovreas L."/>
            <person name="Rohde M."/>
            <person name="Galperin M.Y."/>
            <person name="Jogler C."/>
        </authorList>
    </citation>
    <scope>NUCLEOTIDE SEQUENCE [LARGE SCALE GENOMIC DNA]</scope>
    <source>
        <strain evidence="2 3">Pan189</strain>
    </source>
</reference>
<sequence precursor="true">MRFATLLTVISFISSMSHAEELRLANSSDNTIVMRFLPSNRRPRKMDEISIPPSENGSVTRVSILGQDPYDVSFYLKPKSDSNGTIQVFHAKVGRPIPLRALARDIGQFDVSLAIAAKDVQGRVIFQASGATLDSEKRSVEVFSGETDSSFANGVLKRQWETVYKAGNGKNYGARVEFGKLTFETSDFAGRFTDLAVFEDDKGCHLAGRWTARNSKGDVFFTVYRNAPTALTGEYTFDGKRDRYSWKSK</sequence>
<evidence type="ECO:0000256" key="1">
    <source>
        <dbReference type="SAM" id="SignalP"/>
    </source>
</evidence>